<reference evidence="1" key="1">
    <citation type="journal article" date="2020" name="Microb. Genom.">
        <title>Genetic diversity of clinical and environmental Mucorales isolates obtained from an investigation of mucormycosis cases among solid organ transplant recipients.</title>
        <authorList>
            <person name="Nguyen M.H."/>
            <person name="Kaul D."/>
            <person name="Muto C."/>
            <person name="Cheng S.J."/>
            <person name="Richter R.A."/>
            <person name="Bruno V.M."/>
            <person name="Liu G."/>
            <person name="Beyhan S."/>
            <person name="Sundermann A.J."/>
            <person name="Mounaud S."/>
            <person name="Pasculle A.W."/>
            <person name="Nierman W.C."/>
            <person name="Driscoll E."/>
            <person name="Cumbie R."/>
            <person name="Clancy C.J."/>
            <person name="Dupont C.L."/>
        </authorList>
    </citation>
    <scope>NUCLEOTIDE SEQUENCE</scope>
    <source>
        <strain evidence="1">GL11</strain>
    </source>
</reference>
<gene>
    <name evidence="1" type="ORF">G6F64_006563</name>
</gene>
<name>A0A9P6X916_RHIOR</name>
<dbReference type="PANTHER" id="PTHR36050">
    <property type="entry name" value="O-FUCOSYLTRANSFERASE 30"/>
    <property type="match status" value="1"/>
</dbReference>
<dbReference type="AlphaFoldDB" id="A0A9P6X916"/>
<proteinExistence type="predicted"/>
<sequence>MHSTAQLKTPIYHYKAKHHLEEQRYLAYLPHSGLSNQRIELANALLLAHMLNRTLIIPPAFLGNVFGWMPGEQLMDHISWLTTPKPFTKLCQKPTPSKLMTYIRQSRCDEYRHLGIMPWSELHDLSPLMPDIKYKFQDIMSINTIQEDLDLSDQDIYIYNDTQLYDWRLYESKKVASNMLKEQSNYVDSFGGRKYYKVLVPQYFDREEKLLFLGGVFGSTRLNVVNPKLKRMQQRINLALHYRLDTPLGKTVQSIVEYLGGKGSFMSIHFRTADWPFKEEMPVNLQKFIKDMTDMVGPYKSKKCMQVSPEKDSSVTVGKMVNVYIATDHKNPKGEYSAILPWFHEFPCTTTLNDIPAHLFAPLDDLRDMASPSKSLKNFLIPLIDAMVAAHAKRVLTTPRSTFSKYIEHLHRAWSP</sequence>
<organism evidence="1 2">
    <name type="scientific">Rhizopus oryzae</name>
    <name type="common">Mucormycosis agent</name>
    <name type="synonym">Rhizopus arrhizus var. delemar</name>
    <dbReference type="NCBI Taxonomy" id="64495"/>
    <lineage>
        <taxon>Eukaryota</taxon>
        <taxon>Fungi</taxon>
        <taxon>Fungi incertae sedis</taxon>
        <taxon>Mucoromycota</taxon>
        <taxon>Mucoromycotina</taxon>
        <taxon>Mucoromycetes</taxon>
        <taxon>Mucorales</taxon>
        <taxon>Mucorineae</taxon>
        <taxon>Rhizopodaceae</taxon>
        <taxon>Rhizopus</taxon>
    </lineage>
</organism>
<comment type="caution">
    <text evidence="1">The sequence shown here is derived from an EMBL/GenBank/DDBJ whole genome shotgun (WGS) entry which is preliminary data.</text>
</comment>
<evidence type="ECO:0000313" key="1">
    <source>
        <dbReference type="EMBL" id="KAG1307758.1"/>
    </source>
</evidence>
<dbReference type="EMBL" id="JAANQT010000889">
    <property type="protein sequence ID" value="KAG1307758.1"/>
    <property type="molecule type" value="Genomic_DNA"/>
</dbReference>
<accession>A0A9P6X916</accession>
<dbReference type="Proteomes" id="UP000716291">
    <property type="component" value="Unassembled WGS sequence"/>
</dbReference>
<dbReference type="Gene3D" id="3.40.50.11350">
    <property type="match status" value="1"/>
</dbReference>
<dbReference type="OrthoDB" id="1882547at2759"/>
<evidence type="ECO:0000313" key="2">
    <source>
        <dbReference type="Proteomes" id="UP000716291"/>
    </source>
</evidence>
<keyword evidence="2" id="KW-1185">Reference proteome</keyword>
<evidence type="ECO:0008006" key="3">
    <source>
        <dbReference type="Google" id="ProtNLM"/>
    </source>
</evidence>
<dbReference type="Gene3D" id="3.40.50.11340">
    <property type="match status" value="1"/>
</dbReference>
<dbReference type="PANTHER" id="PTHR36050:SF1">
    <property type="entry name" value="O-FUCOSYLTRANSFERASE 30"/>
    <property type="match status" value="1"/>
</dbReference>
<protein>
    <recommendedName>
        <fullName evidence="3">O-fucosyltransferase family protein</fullName>
    </recommendedName>
</protein>